<name>A0A067EWZ2_CITSI</name>
<dbReference type="PANTHER" id="PTHR31766">
    <property type="entry name" value="GLABROUS1 ENHANCER-BINDING PROTEIN-LIKE 2"/>
    <property type="match status" value="1"/>
</dbReference>
<feature type="transmembrane region" description="Helical" evidence="6">
    <location>
        <begin position="168"/>
        <end position="192"/>
    </location>
</feature>
<proteinExistence type="predicted"/>
<comment type="subcellular location">
    <subcellularLocation>
        <location evidence="1">Membrane</location>
        <topology evidence="1">Multi-pass membrane protein</topology>
    </subcellularLocation>
</comment>
<evidence type="ECO:0000313" key="9">
    <source>
        <dbReference type="Proteomes" id="UP000027120"/>
    </source>
</evidence>
<dbReference type="GO" id="GO:0016020">
    <property type="term" value="C:membrane"/>
    <property type="evidence" value="ECO:0007669"/>
    <property type="project" value="UniProtKB-SubCell"/>
</dbReference>
<organism evidence="8 9">
    <name type="scientific">Citrus sinensis</name>
    <name type="common">Sweet orange</name>
    <name type="synonym">Citrus aurantium var. sinensis</name>
    <dbReference type="NCBI Taxonomy" id="2711"/>
    <lineage>
        <taxon>Eukaryota</taxon>
        <taxon>Viridiplantae</taxon>
        <taxon>Streptophyta</taxon>
        <taxon>Embryophyta</taxon>
        <taxon>Tracheophyta</taxon>
        <taxon>Spermatophyta</taxon>
        <taxon>Magnoliopsida</taxon>
        <taxon>eudicotyledons</taxon>
        <taxon>Gunneridae</taxon>
        <taxon>Pentapetalae</taxon>
        <taxon>rosids</taxon>
        <taxon>malvids</taxon>
        <taxon>Sapindales</taxon>
        <taxon>Rutaceae</taxon>
        <taxon>Aurantioideae</taxon>
        <taxon>Citrus</taxon>
    </lineage>
</organism>
<evidence type="ECO:0000313" key="8">
    <source>
        <dbReference type="EMBL" id="KDO55692.1"/>
    </source>
</evidence>
<dbReference type="PROSITE" id="PS50922">
    <property type="entry name" value="TLC"/>
    <property type="match status" value="1"/>
</dbReference>
<keyword evidence="3 6" id="KW-1133">Transmembrane helix</keyword>
<dbReference type="Pfam" id="PF03798">
    <property type="entry name" value="TRAM_LAG1_CLN8"/>
    <property type="match status" value="1"/>
</dbReference>
<dbReference type="Proteomes" id="UP000027120">
    <property type="component" value="Unassembled WGS sequence"/>
</dbReference>
<dbReference type="PaxDb" id="2711-XP_006469986.1"/>
<keyword evidence="9" id="KW-1185">Reference proteome</keyword>
<sequence>MEPQFFILFLLMFFTIYLVAYFVVFRSWSPKIRPEASSCLISIFHGTPAVVLATYALLSNKSRGFSSPNTPLENLVLDFSIAYFATDLLHYLVFFPGDVLFIAHHLATLFVFLTCRCLVSHGAYALLSLLILAEVTSACQNAWTLACARSHDSEFAGKVYHILSPPFYAFYSVVRGVLGPMFVYEMCVFYMSGAADPVIPKWVWISWLIVVASAISVSILWVSNLWIQLFRERRGLFYKKVT</sequence>
<keyword evidence="2 5" id="KW-0812">Transmembrane</keyword>
<evidence type="ECO:0000256" key="4">
    <source>
        <dbReference type="ARBA" id="ARBA00023136"/>
    </source>
</evidence>
<evidence type="ECO:0000256" key="2">
    <source>
        <dbReference type="ARBA" id="ARBA00022692"/>
    </source>
</evidence>
<feature type="transmembrane region" description="Helical" evidence="6">
    <location>
        <begin position="36"/>
        <end position="58"/>
    </location>
</feature>
<dbReference type="STRING" id="2711.A0A067EWZ2"/>
<accession>A0A067EWZ2</accession>
<dbReference type="SMART" id="SM00724">
    <property type="entry name" value="TLC"/>
    <property type="match status" value="1"/>
</dbReference>
<evidence type="ECO:0000256" key="6">
    <source>
        <dbReference type="SAM" id="Phobius"/>
    </source>
</evidence>
<dbReference type="EMBL" id="KK784982">
    <property type="protein sequence ID" value="KDO55692.1"/>
    <property type="molecule type" value="Genomic_DNA"/>
</dbReference>
<dbReference type="KEGG" id="cit:102612326"/>
<dbReference type="InterPro" id="IPR006634">
    <property type="entry name" value="TLC-dom"/>
</dbReference>
<dbReference type="InterPro" id="IPR040327">
    <property type="entry name" value="At5g14285-like"/>
</dbReference>
<evidence type="ECO:0000256" key="3">
    <source>
        <dbReference type="ARBA" id="ARBA00022989"/>
    </source>
</evidence>
<feature type="domain" description="TLC" evidence="7">
    <location>
        <begin position="31"/>
        <end position="234"/>
    </location>
</feature>
<keyword evidence="4 5" id="KW-0472">Membrane</keyword>
<gene>
    <name evidence="8" type="ORF">CISIN_1g026150mg</name>
</gene>
<evidence type="ECO:0000256" key="5">
    <source>
        <dbReference type="PROSITE-ProRule" id="PRU00205"/>
    </source>
</evidence>
<dbReference type="PANTHER" id="PTHR31766:SF2">
    <property type="entry name" value="GLABROUS1 ENHANCER-BINDING PROTEIN-LIKE 2"/>
    <property type="match status" value="1"/>
</dbReference>
<dbReference type="OrthoDB" id="204175at2759"/>
<feature type="transmembrane region" description="Helical" evidence="6">
    <location>
        <begin position="99"/>
        <end position="119"/>
    </location>
</feature>
<feature type="transmembrane region" description="Helical" evidence="6">
    <location>
        <begin position="204"/>
        <end position="227"/>
    </location>
</feature>
<dbReference type="AlphaFoldDB" id="A0A067EWZ2"/>
<evidence type="ECO:0000259" key="7">
    <source>
        <dbReference type="PROSITE" id="PS50922"/>
    </source>
</evidence>
<feature type="transmembrane region" description="Helical" evidence="6">
    <location>
        <begin position="6"/>
        <end position="24"/>
    </location>
</feature>
<evidence type="ECO:0000256" key="1">
    <source>
        <dbReference type="ARBA" id="ARBA00004141"/>
    </source>
</evidence>
<dbReference type="eggNOG" id="ENOG502QTZA">
    <property type="taxonomic scope" value="Eukaryota"/>
</dbReference>
<reference evidence="8 9" key="1">
    <citation type="submission" date="2014-04" db="EMBL/GenBank/DDBJ databases">
        <authorList>
            <consortium name="International Citrus Genome Consortium"/>
            <person name="Gmitter F."/>
            <person name="Chen C."/>
            <person name="Farmerie W."/>
            <person name="Harkins T."/>
            <person name="Desany B."/>
            <person name="Mohiuddin M."/>
            <person name="Kodira C."/>
            <person name="Borodovsky M."/>
            <person name="Lomsadze A."/>
            <person name="Burns P."/>
            <person name="Jenkins J."/>
            <person name="Prochnik S."/>
            <person name="Shu S."/>
            <person name="Chapman J."/>
            <person name="Pitluck S."/>
            <person name="Schmutz J."/>
            <person name="Rokhsar D."/>
        </authorList>
    </citation>
    <scope>NUCLEOTIDE SEQUENCE</scope>
</reference>
<protein>
    <recommendedName>
        <fullName evidence="7">TLC domain-containing protein</fullName>
    </recommendedName>
</protein>